<dbReference type="PIRSF" id="PIRSF038148">
    <property type="entry name" value="Arginine_N-mtfrase-2"/>
    <property type="match status" value="1"/>
</dbReference>
<dbReference type="InterPro" id="IPR029063">
    <property type="entry name" value="SAM-dependent_MTases_sf"/>
</dbReference>
<evidence type="ECO:0000256" key="6">
    <source>
        <dbReference type="ARBA" id="ARBA00022691"/>
    </source>
</evidence>
<keyword evidence="5 8" id="KW-0808">Transferase</keyword>
<keyword evidence="3 8" id="KW-0963">Cytoplasm</keyword>
<dbReference type="AlphaFoldDB" id="A0A2G5B8X7"/>
<dbReference type="OrthoDB" id="19014at2759"/>
<evidence type="ECO:0000313" key="12">
    <source>
        <dbReference type="EMBL" id="PIA15468.1"/>
    </source>
</evidence>
<comment type="function">
    <text evidence="1 8">S-adenosyl-L-methionine-dependent protein-arginine N-methyltransferase that methylates the delta-nitrogen atom of arginine residues to form N5-methylarginine (type IV) in target proteins. Monomethylates ribosomal protein L12.</text>
</comment>
<gene>
    <name evidence="12" type="ORF">COEREDRAFT_82011</name>
</gene>
<dbReference type="SMART" id="SM00248">
    <property type="entry name" value="ANK"/>
    <property type="match status" value="2"/>
</dbReference>
<dbReference type="PROSITE" id="PS51559">
    <property type="entry name" value="SAM_RMT2"/>
    <property type="match status" value="1"/>
</dbReference>
<evidence type="ECO:0000313" key="13">
    <source>
        <dbReference type="Proteomes" id="UP000242474"/>
    </source>
</evidence>
<protein>
    <recommendedName>
        <fullName evidence="8">Arginine N-methyltransferase 2</fullName>
        <ecNumber evidence="8">2.1.1.-</ecNumber>
    </recommendedName>
</protein>
<evidence type="ECO:0000256" key="10">
    <source>
        <dbReference type="SAM" id="MobiDB-lite"/>
    </source>
</evidence>
<dbReference type="PROSITE" id="PS50088">
    <property type="entry name" value="ANK_REPEAT"/>
    <property type="match status" value="1"/>
</dbReference>
<dbReference type="EMBL" id="KZ303507">
    <property type="protein sequence ID" value="PIA15468.1"/>
    <property type="molecule type" value="Genomic_DNA"/>
</dbReference>
<comment type="similarity">
    <text evidence="8">Belongs to the class I-like SAM-binding methyltransferase superfamily. RMT2 methyltransferase family.</text>
</comment>
<dbReference type="PANTHER" id="PTHR32379">
    <property type="entry name" value="GUANIDINOACETATE N-METHYLTRANSFERASE"/>
    <property type="match status" value="1"/>
</dbReference>
<comment type="subunit">
    <text evidence="2 8">Monomer.</text>
</comment>
<proteinExistence type="inferred from homology"/>
<accession>A0A2G5B8X7</accession>
<evidence type="ECO:0000256" key="4">
    <source>
        <dbReference type="ARBA" id="ARBA00022603"/>
    </source>
</evidence>
<evidence type="ECO:0000256" key="3">
    <source>
        <dbReference type="ARBA" id="ARBA00022490"/>
    </source>
</evidence>
<evidence type="ECO:0000256" key="2">
    <source>
        <dbReference type="ARBA" id="ARBA00011245"/>
    </source>
</evidence>
<reference evidence="12 13" key="1">
    <citation type="journal article" date="2015" name="Genome Biol. Evol.">
        <title>Phylogenomic analyses indicate that early fungi evolved digesting cell walls of algal ancestors of land plants.</title>
        <authorList>
            <person name="Chang Y."/>
            <person name="Wang S."/>
            <person name="Sekimoto S."/>
            <person name="Aerts A.L."/>
            <person name="Choi C."/>
            <person name="Clum A."/>
            <person name="LaButti K.M."/>
            <person name="Lindquist E.A."/>
            <person name="Yee Ngan C."/>
            <person name="Ohm R.A."/>
            <person name="Salamov A.A."/>
            <person name="Grigoriev I.V."/>
            <person name="Spatafora J.W."/>
            <person name="Berbee M.L."/>
        </authorList>
    </citation>
    <scope>NUCLEOTIDE SEQUENCE [LARGE SCALE GENOMIC DNA]</scope>
    <source>
        <strain evidence="12 13">NRRL 1564</strain>
    </source>
</reference>
<dbReference type="Gene3D" id="3.40.50.150">
    <property type="entry name" value="Vaccinia Virus protein VP39"/>
    <property type="match status" value="1"/>
</dbReference>
<dbReference type="EC" id="2.1.1.-" evidence="8"/>
<keyword evidence="7 8" id="KW-0539">Nucleus</keyword>
<comment type="subcellular location">
    <subcellularLocation>
        <location evidence="8">Cytoplasm</location>
    </subcellularLocation>
    <subcellularLocation>
        <location evidence="8">Nucleus</location>
    </subcellularLocation>
</comment>
<feature type="repeat" description="ANK" evidence="9">
    <location>
        <begin position="55"/>
        <end position="87"/>
    </location>
</feature>
<evidence type="ECO:0000259" key="11">
    <source>
        <dbReference type="PROSITE" id="PS51559"/>
    </source>
</evidence>
<dbReference type="PROSITE" id="PS50297">
    <property type="entry name" value="ANK_REP_REGION"/>
    <property type="match status" value="1"/>
</dbReference>
<dbReference type="Pfam" id="PF12796">
    <property type="entry name" value="Ank_2"/>
    <property type="match status" value="1"/>
</dbReference>
<dbReference type="SUPFAM" id="SSF48403">
    <property type="entry name" value="Ankyrin repeat"/>
    <property type="match status" value="1"/>
</dbReference>
<evidence type="ECO:0000256" key="7">
    <source>
        <dbReference type="ARBA" id="ARBA00023242"/>
    </source>
</evidence>
<dbReference type="Gene3D" id="1.25.40.20">
    <property type="entry name" value="Ankyrin repeat-containing domain"/>
    <property type="match status" value="1"/>
</dbReference>
<dbReference type="STRING" id="763665.A0A2G5B8X7"/>
<feature type="domain" description="RMT2" evidence="11">
    <location>
        <begin position="127"/>
        <end position="362"/>
    </location>
</feature>
<keyword evidence="13" id="KW-1185">Reference proteome</keyword>
<dbReference type="InterPro" id="IPR036770">
    <property type="entry name" value="Ankyrin_rpt-contain_sf"/>
</dbReference>
<evidence type="ECO:0000256" key="8">
    <source>
        <dbReference type="PIRNR" id="PIRNR038148"/>
    </source>
</evidence>
<evidence type="ECO:0000256" key="5">
    <source>
        <dbReference type="ARBA" id="ARBA00022679"/>
    </source>
</evidence>
<dbReference type="PANTHER" id="PTHR32379:SF1">
    <property type="entry name" value="GUANIDINOACETATE N-METHYLTRANSFERASE"/>
    <property type="match status" value="1"/>
</dbReference>
<organism evidence="12 13">
    <name type="scientific">Coemansia reversa (strain ATCC 12441 / NRRL 1564)</name>
    <dbReference type="NCBI Taxonomy" id="763665"/>
    <lineage>
        <taxon>Eukaryota</taxon>
        <taxon>Fungi</taxon>
        <taxon>Fungi incertae sedis</taxon>
        <taxon>Zoopagomycota</taxon>
        <taxon>Kickxellomycotina</taxon>
        <taxon>Kickxellomycetes</taxon>
        <taxon>Kickxellales</taxon>
        <taxon>Kickxellaceae</taxon>
        <taxon>Coemansia</taxon>
    </lineage>
</organism>
<evidence type="ECO:0000256" key="1">
    <source>
        <dbReference type="ARBA" id="ARBA00002207"/>
    </source>
</evidence>
<dbReference type="GO" id="GO:0019702">
    <property type="term" value="F:protein arginine N5-methyltransferase activity"/>
    <property type="evidence" value="ECO:0007669"/>
    <property type="project" value="TreeGrafter"/>
</dbReference>
<dbReference type="GO" id="GO:0005634">
    <property type="term" value="C:nucleus"/>
    <property type="evidence" value="ECO:0007669"/>
    <property type="project" value="UniProtKB-SubCell"/>
</dbReference>
<sequence>MSKTEEGQHKQTDQHDSDSTMSKESKLLAACYAGDCSRVKELAEQGAEIFITDETGRTALHFAAASGDADTVRFVIEAGIPWNALDIGGYTAGDYAETGGHDAAYDALVQAGIRAEMVLRMLNQKSTMDQAANEDYLSQPVKYSGDRLVDAEKNGVMMSWEAPLMELHAQTICSKPGSSVLNIGFGMGIIDTALQALKPAKHVIVEAHPDVYRHMKDEGWDKKPGVHILFGRWQDKMDEIRALGPYDGIFFDTFGEFYKDLDNFHQSIFATGDDVEKKTPLLCKPNGVYSFFNGLGGDHKLFHDVYCHIVKADLLKLGVDTQYSQVSGDADIDEDTWKGIKRPYWMLKAYNLPTCTWTQESS</sequence>
<dbReference type="GO" id="GO:0032259">
    <property type="term" value="P:methylation"/>
    <property type="evidence" value="ECO:0007669"/>
    <property type="project" value="UniProtKB-KW"/>
</dbReference>
<dbReference type="CDD" id="cd02440">
    <property type="entry name" value="AdoMet_MTases"/>
    <property type="match status" value="1"/>
</dbReference>
<dbReference type="InterPro" id="IPR017408">
    <property type="entry name" value="Arginine_N-MeTrfase_2"/>
</dbReference>
<dbReference type="GO" id="GO:0005737">
    <property type="term" value="C:cytoplasm"/>
    <property type="evidence" value="ECO:0007669"/>
    <property type="project" value="UniProtKB-SubCell"/>
</dbReference>
<dbReference type="InterPro" id="IPR026480">
    <property type="entry name" value="RMT2_dom"/>
</dbReference>
<evidence type="ECO:0000256" key="9">
    <source>
        <dbReference type="PROSITE-ProRule" id="PRU00023"/>
    </source>
</evidence>
<dbReference type="Proteomes" id="UP000242474">
    <property type="component" value="Unassembled WGS sequence"/>
</dbReference>
<dbReference type="InterPro" id="IPR002110">
    <property type="entry name" value="Ankyrin_rpt"/>
</dbReference>
<name>A0A2G5B8X7_COERN</name>
<keyword evidence="9" id="KW-0040">ANK repeat</keyword>
<keyword evidence="6" id="KW-0949">S-adenosyl-L-methionine</keyword>
<dbReference type="SUPFAM" id="SSF53335">
    <property type="entry name" value="S-adenosyl-L-methionine-dependent methyltransferases"/>
    <property type="match status" value="1"/>
</dbReference>
<feature type="region of interest" description="Disordered" evidence="10">
    <location>
        <begin position="1"/>
        <end position="21"/>
    </location>
</feature>
<keyword evidence="4 8" id="KW-0489">Methyltransferase</keyword>
<dbReference type="InterPro" id="IPR051038">
    <property type="entry name" value="RMT2/GAMT_Mtase"/>
</dbReference>